<keyword evidence="4 7" id="KW-0812">Transmembrane</keyword>
<dbReference type="Pfam" id="PF07715">
    <property type="entry name" value="Plug"/>
    <property type="match status" value="1"/>
</dbReference>
<feature type="domain" description="TonB-dependent receptor plug" evidence="8">
    <location>
        <begin position="119"/>
        <end position="223"/>
    </location>
</feature>
<dbReference type="Pfam" id="PF13715">
    <property type="entry name" value="CarbopepD_reg_2"/>
    <property type="match status" value="1"/>
</dbReference>
<evidence type="ECO:0000256" key="3">
    <source>
        <dbReference type="ARBA" id="ARBA00022452"/>
    </source>
</evidence>
<dbReference type="InterPro" id="IPR036942">
    <property type="entry name" value="Beta-barrel_TonB_sf"/>
</dbReference>
<dbReference type="InterPro" id="IPR039426">
    <property type="entry name" value="TonB-dep_rcpt-like"/>
</dbReference>
<evidence type="ECO:0000259" key="8">
    <source>
        <dbReference type="Pfam" id="PF07715"/>
    </source>
</evidence>
<keyword evidence="5 7" id="KW-0472">Membrane</keyword>
<dbReference type="Gene3D" id="2.170.130.10">
    <property type="entry name" value="TonB-dependent receptor, plug domain"/>
    <property type="match status" value="1"/>
</dbReference>
<organism evidence="9 10">
    <name type="scientific">Sphingobacterium pedocola</name>
    <dbReference type="NCBI Taxonomy" id="2082722"/>
    <lineage>
        <taxon>Bacteria</taxon>
        <taxon>Pseudomonadati</taxon>
        <taxon>Bacteroidota</taxon>
        <taxon>Sphingobacteriia</taxon>
        <taxon>Sphingobacteriales</taxon>
        <taxon>Sphingobacteriaceae</taxon>
        <taxon>Sphingobacterium</taxon>
    </lineage>
</organism>
<evidence type="ECO:0000256" key="1">
    <source>
        <dbReference type="ARBA" id="ARBA00004571"/>
    </source>
</evidence>
<dbReference type="Gene3D" id="2.60.40.1120">
    <property type="entry name" value="Carboxypeptidase-like, regulatory domain"/>
    <property type="match status" value="1"/>
</dbReference>
<dbReference type="NCBIfam" id="TIGR04057">
    <property type="entry name" value="SusC_RagA_signa"/>
    <property type="match status" value="1"/>
</dbReference>
<keyword evidence="3 7" id="KW-1134">Transmembrane beta strand</keyword>
<comment type="subcellular location">
    <subcellularLocation>
        <location evidence="1 7">Cell outer membrane</location>
        <topology evidence="1 7">Multi-pass membrane protein</topology>
    </subcellularLocation>
</comment>
<evidence type="ECO:0000256" key="7">
    <source>
        <dbReference type="PROSITE-ProRule" id="PRU01360"/>
    </source>
</evidence>
<dbReference type="InterPro" id="IPR023996">
    <property type="entry name" value="TonB-dep_OMP_SusC/RagA"/>
</dbReference>
<dbReference type="NCBIfam" id="TIGR04056">
    <property type="entry name" value="OMP_RagA_SusC"/>
    <property type="match status" value="1"/>
</dbReference>
<dbReference type="SUPFAM" id="SSF49464">
    <property type="entry name" value="Carboxypeptidase regulatory domain-like"/>
    <property type="match status" value="1"/>
</dbReference>
<keyword evidence="6 7" id="KW-0998">Cell outer membrane</keyword>
<dbReference type="RefSeq" id="WP_196938641.1">
    <property type="nucleotide sequence ID" value="NZ_MU158689.1"/>
</dbReference>
<dbReference type="SUPFAM" id="SSF56935">
    <property type="entry name" value="Porins"/>
    <property type="match status" value="1"/>
</dbReference>
<evidence type="ECO:0000313" key="9">
    <source>
        <dbReference type="EMBL" id="MBE8719659.1"/>
    </source>
</evidence>
<gene>
    <name evidence="9" type="ORF">C4F40_02830</name>
</gene>
<dbReference type="PROSITE" id="PS52016">
    <property type="entry name" value="TONB_DEPENDENT_REC_3"/>
    <property type="match status" value="1"/>
</dbReference>
<dbReference type="Proteomes" id="UP000618319">
    <property type="component" value="Unassembled WGS sequence"/>
</dbReference>
<dbReference type="InterPro" id="IPR012910">
    <property type="entry name" value="Plug_dom"/>
</dbReference>
<reference evidence="9 10" key="1">
    <citation type="submission" date="2018-02" db="EMBL/GenBank/DDBJ databases">
        <title>Sphingobacterium KA21.</title>
        <authorList>
            <person name="Vasarhelyi B.M."/>
            <person name="Deshmukh S."/>
            <person name="Balint B."/>
            <person name="Kukolya J."/>
        </authorList>
    </citation>
    <scope>NUCLEOTIDE SEQUENCE [LARGE SCALE GENOMIC DNA]</scope>
    <source>
        <strain evidence="9 10">Ka21</strain>
    </source>
</reference>
<evidence type="ECO:0000256" key="4">
    <source>
        <dbReference type="ARBA" id="ARBA00022692"/>
    </source>
</evidence>
<dbReference type="InterPro" id="IPR023997">
    <property type="entry name" value="TonB-dep_OMP_SusC/RagA_CS"/>
</dbReference>
<evidence type="ECO:0000256" key="6">
    <source>
        <dbReference type="ARBA" id="ARBA00023237"/>
    </source>
</evidence>
<sequence length="1066" mass="118933">MNRAIVIIWVLFMAMGSAYGQQVVVRGTVSDGTNGKPLSGATVKLLRNEVVQTKTSESGLFEITAERGDTLVINNVGYERGRIAVGIHSENIRVELFPANIHIDDVEVVSTGYQNIPRERATGSFDIIDNSTFNRSVTPDVLSRLENLSPGLLFNRGDAQATDPILIRGRSTITADASPLIVLDNFPYDGDINNINPNDIENVSILKDAAAASIWGARAANGVIVINTKRGRTSKPSVAFNHNISFRGKPDLYNISWISAADRVEWERFLFENGRYTAAQAATTFAGRVNPIPEAVELMIENPTDLEERLAELKTNDVREDLGRYFYRPSLQQQHSVQLSGHQDRLNYVFSSGYDHDRTQLVGQATERITLRTVTSYKLTEKLRLGTTISFIQNNLQKGNNDGIASDYLGTGNGISPYARFADVDGNPMAYYSNFRKGFVNTVGDGYLMDWTYRPLEEIHRTKTDNKVRDLLMNLSADYSVIPGVGLTMLYQYQNQGRGDRLHAQADSYGARNTVNRFTQIDYTTGNLSYPVPQGGQLWLDNLNMQGHQGRLQLNVDRSWNAIHQLNGVAGYEIRSKVTAGNSTSYYGYNADYEAINNRIDYITRYPVHNTGGTAQIPLSNNRVSRLTDNFLSMYANASYHYKQRYTLSGSLRKDEANLFGVESNMRGTPLWSVGAAWQLHDEPFYHWRAVEKLRLRGTYGVNGNISRIASTYAVGTLFNNGMSHNMPAISITTPPNEKLRWEKVKTLNLAMEFAVQGGRVNGTIEYYRKQAVDLLAQTPADPTLGFTSVYANTASMLGKGLDIQLNTVNTKGRLRWETNLVYAFNKATVLEYTMPVSEVGRTYVTSLNGINPIIDMPLYTAYSFKWGGLHPDNGAPQGYVDGELSTDFNVIYNNTKLSDLVYHGPTQPTHFGALRNSFSVSGFQMSFNISYKFGHYFRTNSVSNAGIISGWSGHGDFSKRWQQPGDEKITNVPAMIYPANANRDNVYRYASVHIHSADLIRLEDLNLSYSFAGSGSALPFQQLRLYIYASNLATLWYANKADIDPYFNNVPKQARTIALGVSANF</sequence>
<evidence type="ECO:0000313" key="10">
    <source>
        <dbReference type="Proteomes" id="UP000618319"/>
    </source>
</evidence>
<accession>A0ABR9T3P3</accession>
<evidence type="ECO:0000256" key="2">
    <source>
        <dbReference type="ARBA" id="ARBA00022448"/>
    </source>
</evidence>
<dbReference type="InterPro" id="IPR037066">
    <property type="entry name" value="Plug_dom_sf"/>
</dbReference>
<protein>
    <submittedName>
        <fullName evidence="9">SusC/RagA family TonB-linked outer membrane protein</fullName>
    </submittedName>
</protein>
<name>A0ABR9T3P3_9SPHI</name>
<dbReference type="InterPro" id="IPR008969">
    <property type="entry name" value="CarboxyPept-like_regulatory"/>
</dbReference>
<keyword evidence="2 7" id="KW-0813">Transport</keyword>
<dbReference type="EMBL" id="PSKQ01000013">
    <property type="protein sequence ID" value="MBE8719659.1"/>
    <property type="molecule type" value="Genomic_DNA"/>
</dbReference>
<proteinExistence type="inferred from homology"/>
<keyword evidence="10" id="KW-1185">Reference proteome</keyword>
<comment type="similarity">
    <text evidence="7">Belongs to the TonB-dependent receptor family.</text>
</comment>
<evidence type="ECO:0000256" key="5">
    <source>
        <dbReference type="ARBA" id="ARBA00023136"/>
    </source>
</evidence>
<dbReference type="Gene3D" id="2.40.170.20">
    <property type="entry name" value="TonB-dependent receptor, beta-barrel domain"/>
    <property type="match status" value="1"/>
</dbReference>
<comment type="caution">
    <text evidence="9">The sequence shown here is derived from an EMBL/GenBank/DDBJ whole genome shotgun (WGS) entry which is preliminary data.</text>
</comment>